<comment type="similarity">
    <text evidence="1">Belongs to the 'GDSL' lipolytic enzyme family.</text>
</comment>
<dbReference type="PANTHER" id="PTHR22835:SF683">
    <property type="entry name" value="OS05G0506800 PROTEIN"/>
    <property type="match status" value="1"/>
</dbReference>
<evidence type="ECO:0000313" key="6">
    <source>
        <dbReference type="EMBL" id="KAG6419231.1"/>
    </source>
</evidence>
<dbReference type="AlphaFoldDB" id="A0A8X8ZWK1"/>
<reference evidence="6" key="2">
    <citation type="submission" date="2020-08" db="EMBL/GenBank/DDBJ databases">
        <title>Plant Genome Project.</title>
        <authorList>
            <person name="Zhang R.-G."/>
        </authorList>
    </citation>
    <scope>NUCLEOTIDE SEQUENCE</scope>
    <source>
        <strain evidence="6">Huo1</strain>
        <tissue evidence="6">Leaf</tissue>
    </source>
</reference>
<reference evidence="6" key="1">
    <citation type="submission" date="2018-01" db="EMBL/GenBank/DDBJ databases">
        <authorList>
            <person name="Mao J.F."/>
        </authorList>
    </citation>
    <scope>NUCLEOTIDE SEQUENCE</scope>
    <source>
        <strain evidence="6">Huo1</strain>
        <tissue evidence="6">Leaf</tissue>
    </source>
</reference>
<evidence type="ECO:0000256" key="3">
    <source>
        <dbReference type="ARBA" id="ARBA00022801"/>
    </source>
</evidence>
<protein>
    <recommendedName>
        <fullName evidence="8">Alpha-L-fucosidase</fullName>
    </recommendedName>
</protein>
<sequence>MFLALATIIIALIRSTSSQSAAGCYESIVSFGDSLADTGNYPMLFESDSHTPSYALPPYGRTFFHRPTGRCSDGRLVIDFIAQRLGLPLVQPYITGRDRSFSKGVNFAVIGATALDFDFLRNIGFPNTFTNVSLGTQIDWLKQFLATIPDGRKFLQKSLVLMGEIGGNDYNHPIMQGSTFEEMQPLVQLVIHYIGSTIEELIKLGAETLMVPGNLPIGCFPFCLATYKDSSIAQDYDPKTGCLNWLNDFTIYHNQLLQEELSRIRELYPHAVLIYADYYNAAMRFYLSPAEYGFSKDIILSACCGGGGPYNYNGTGKCGIPPARSCDDPASYVSWDGIHLTEAAYRLIALGLLQGPYTIPHITTACPAFNRDDQVYQY</sequence>
<evidence type="ECO:0000256" key="2">
    <source>
        <dbReference type="ARBA" id="ARBA00022729"/>
    </source>
</evidence>
<evidence type="ECO:0000256" key="5">
    <source>
        <dbReference type="SAM" id="SignalP"/>
    </source>
</evidence>
<evidence type="ECO:0000256" key="1">
    <source>
        <dbReference type="ARBA" id="ARBA00008668"/>
    </source>
</evidence>
<dbReference type="Proteomes" id="UP000298416">
    <property type="component" value="Unassembled WGS sequence"/>
</dbReference>
<name>A0A8X8ZWK1_SALSN</name>
<keyword evidence="7" id="KW-1185">Reference proteome</keyword>
<dbReference type="GO" id="GO:0016788">
    <property type="term" value="F:hydrolase activity, acting on ester bonds"/>
    <property type="evidence" value="ECO:0007669"/>
    <property type="project" value="InterPro"/>
</dbReference>
<organism evidence="6">
    <name type="scientific">Salvia splendens</name>
    <name type="common">Scarlet sage</name>
    <dbReference type="NCBI Taxonomy" id="180675"/>
    <lineage>
        <taxon>Eukaryota</taxon>
        <taxon>Viridiplantae</taxon>
        <taxon>Streptophyta</taxon>
        <taxon>Embryophyta</taxon>
        <taxon>Tracheophyta</taxon>
        <taxon>Spermatophyta</taxon>
        <taxon>Magnoliopsida</taxon>
        <taxon>eudicotyledons</taxon>
        <taxon>Gunneridae</taxon>
        <taxon>Pentapetalae</taxon>
        <taxon>asterids</taxon>
        <taxon>lamiids</taxon>
        <taxon>Lamiales</taxon>
        <taxon>Lamiaceae</taxon>
        <taxon>Nepetoideae</taxon>
        <taxon>Mentheae</taxon>
        <taxon>Salviinae</taxon>
        <taxon>Salvia</taxon>
        <taxon>Salvia subgen. Calosphace</taxon>
        <taxon>core Calosphace</taxon>
    </lineage>
</organism>
<keyword evidence="2 5" id="KW-0732">Signal</keyword>
<comment type="caution">
    <text evidence="6">The sequence shown here is derived from an EMBL/GenBank/DDBJ whole genome shotgun (WGS) entry which is preliminary data.</text>
</comment>
<feature type="chain" id="PRO_5036473446" description="Alpha-L-fucosidase" evidence="5">
    <location>
        <begin position="19"/>
        <end position="378"/>
    </location>
</feature>
<dbReference type="Pfam" id="PF00657">
    <property type="entry name" value="Lipase_GDSL"/>
    <property type="match status" value="1"/>
</dbReference>
<dbReference type="InterPro" id="IPR036514">
    <property type="entry name" value="SGNH_hydro_sf"/>
</dbReference>
<keyword evidence="4" id="KW-0325">Glycoprotein</keyword>
<dbReference type="PANTHER" id="PTHR22835">
    <property type="entry name" value="ZINC FINGER FYVE DOMAIN CONTAINING PROTEIN"/>
    <property type="match status" value="1"/>
</dbReference>
<dbReference type="InterPro" id="IPR001087">
    <property type="entry name" value="GDSL"/>
</dbReference>
<accession>A0A8X8ZWK1</accession>
<dbReference type="OrthoDB" id="1600564at2759"/>
<proteinExistence type="inferred from homology"/>
<feature type="signal peptide" evidence="5">
    <location>
        <begin position="1"/>
        <end position="18"/>
    </location>
</feature>
<keyword evidence="3" id="KW-0378">Hydrolase</keyword>
<evidence type="ECO:0000313" key="7">
    <source>
        <dbReference type="Proteomes" id="UP000298416"/>
    </source>
</evidence>
<dbReference type="SUPFAM" id="SSF52266">
    <property type="entry name" value="SGNH hydrolase"/>
    <property type="match status" value="1"/>
</dbReference>
<dbReference type="CDD" id="cd01837">
    <property type="entry name" value="SGNH_plant_lipase_like"/>
    <property type="match status" value="1"/>
</dbReference>
<evidence type="ECO:0000256" key="4">
    <source>
        <dbReference type="ARBA" id="ARBA00023180"/>
    </source>
</evidence>
<gene>
    <name evidence="6" type="ORF">SASPL_121447</name>
</gene>
<dbReference type="EMBL" id="PNBA02000007">
    <property type="protein sequence ID" value="KAG6419231.1"/>
    <property type="molecule type" value="Genomic_DNA"/>
</dbReference>
<dbReference type="Gene3D" id="3.40.50.1110">
    <property type="entry name" value="SGNH hydrolase"/>
    <property type="match status" value="1"/>
</dbReference>
<evidence type="ECO:0008006" key="8">
    <source>
        <dbReference type="Google" id="ProtNLM"/>
    </source>
</evidence>
<dbReference type="InterPro" id="IPR035669">
    <property type="entry name" value="SGNH_plant_lipase-like"/>
</dbReference>